<reference evidence="1" key="2">
    <citation type="journal article" date="2021" name="PeerJ">
        <title>Extensive microbial diversity within the chicken gut microbiome revealed by metagenomics and culture.</title>
        <authorList>
            <person name="Gilroy R."/>
            <person name="Ravi A."/>
            <person name="Getino M."/>
            <person name="Pursley I."/>
            <person name="Horton D.L."/>
            <person name="Alikhan N.F."/>
            <person name="Baker D."/>
            <person name="Gharbi K."/>
            <person name="Hall N."/>
            <person name="Watson M."/>
            <person name="Adriaenssens E.M."/>
            <person name="Foster-Nyarko E."/>
            <person name="Jarju S."/>
            <person name="Secka A."/>
            <person name="Antonio M."/>
            <person name="Oren A."/>
            <person name="Chaudhuri R.R."/>
            <person name="La Ragione R."/>
            <person name="Hildebrand F."/>
            <person name="Pallen M.J."/>
        </authorList>
    </citation>
    <scope>NUCLEOTIDE SEQUENCE</scope>
    <source>
        <strain evidence="1">2830</strain>
    </source>
</reference>
<protein>
    <submittedName>
        <fullName evidence="1">Uncharacterized protein</fullName>
    </submittedName>
</protein>
<evidence type="ECO:0000313" key="2">
    <source>
        <dbReference type="Proteomes" id="UP000824124"/>
    </source>
</evidence>
<comment type="caution">
    <text evidence="1">The sequence shown here is derived from an EMBL/GenBank/DDBJ whole genome shotgun (WGS) entry which is preliminary data.</text>
</comment>
<dbReference type="AlphaFoldDB" id="A0A9D1HM09"/>
<proteinExistence type="predicted"/>
<name>A0A9D1HM09_9FIRM</name>
<sequence length="81" mass="9003">MAGYESGGDGMSDIKPIVLKAQSTSNCVGVIRLTPEAEKVVRRLHSRSHLPIRQIVSEIIIQAEHLIDIDLSEYSEEEDDL</sequence>
<gene>
    <name evidence="1" type="ORF">IAB00_03865</name>
</gene>
<organism evidence="1 2">
    <name type="scientific">Candidatus Avidehalobacter gallistercoris</name>
    <dbReference type="NCBI Taxonomy" id="2840694"/>
    <lineage>
        <taxon>Bacteria</taxon>
        <taxon>Bacillati</taxon>
        <taxon>Bacillota</taxon>
        <taxon>Clostridia</taxon>
        <taxon>Eubacteriales</taxon>
        <taxon>Peptococcaceae</taxon>
        <taxon>Peptococcaceae incertae sedis</taxon>
        <taxon>Candidatus Avidehalobacter</taxon>
    </lineage>
</organism>
<dbReference type="Proteomes" id="UP000824124">
    <property type="component" value="Unassembled WGS sequence"/>
</dbReference>
<reference evidence="1" key="1">
    <citation type="submission" date="2020-10" db="EMBL/GenBank/DDBJ databases">
        <authorList>
            <person name="Gilroy R."/>
        </authorList>
    </citation>
    <scope>NUCLEOTIDE SEQUENCE</scope>
    <source>
        <strain evidence="1">2830</strain>
    </source>
</reference>
<accession>A0A9D1HM09</accession>
<evidence type="ECO:0000313" key="1">
    <source>
        <dbReference type="EMBL" id="HIU10368.1"/>
    </source>
</evidence>
<dbReference type="EMBL" id="DVMH01000021">
    <property type="protein sequence ID" value="HIU10368.1"/>
    <property type="molecule type" value="Genomic_DNA"/>
</dbReference>